<accession>A0A3S9N066</accession>
<evidence type="ECO:0000259" key="1">
    <source>
        <dbReference type="PROSITE" id="PS50213"/>
    </source>
</evidence>
<dbReference type="KEGG" id="noj:EJ995_11235"/>
<dbReference type="PROSITE" id="PS51257">
    <property type="entry name" value="PROKAR_LIPOPROTEIN"/>
    <property type="match status" value="1"/>
</dbReference>
<name>A0A3S9N066_9FLAO</name>
<keyword evidence="3" id="KW-1185">Reference proteome</keyword>
<dbReference type="Proteomes" id="UP000279600">
    <property type="component" value="Chromosome"/>
</dbReference>
<dbReference type="SUPFAM" id="SSF82153">
    <property type="entry name" value="FAS1 domain"/>
    <property type="match status" value="2"/>
</dbReference>
<gene>
    <name evidence="2" type="ORF">EJ995_11235</name>
</gene>
<dbReference type="InterPro" id="IPR000782">
    <property type="entry name" value="FAS1_domain"/>
</dbReference>
<feature type="domain" description="FAS1" evidence="1">
    <location>
        <begin position="170"/>
        <end position="315"/>
    </location>
</feature>
<dbReference type="InterPro" id="IPR036378">
    <property type="entry name" value="FAS1_dom_sf"/>
</dbReference>
<dbReference type="PROSITE" id="PS50213">
    <property type="entry name" value="FAS1"/>
    <property type="match status" value="2"/>
</dbReference>
<dbReference type="AlphaFoldDB" id="A0A3S9N066"/>
<dbReference type="PANTHER" id="PTHR10900:SF77">
    <property type="entry name" value="FI19380P1"/>
    <property type="match status" value="1"/>
</dbReference>
<sequence length="318" mass="35074">MKMRFLYLLFAFSLIISCTDEDDNNNVINGPSALDFVSESPDHTILLQALERTRLDESLETSNNLTIFAPNDNAFRQFLAANNFGSVNSIPEDLLTLVLQYHIQNEVKTTDQLGSQYFKTLATVDNDQLDVFVSKDEEDNLRLNNEADVILADEIVSNGVIHVIDDVLDIPSVVTLIAANPDFDLLEESLRQEGLAVTLDDLEDASAPFTVFAPSDAGFQAFIDEDEEDGFEDSDDVLELDNLDDILLYHVLGDNALRLEDFEDGSTIGPLGDGTFLLATSSGFTIADENDRITTIVTTNITAFNGVIHSLDNILLPE</sequence>
<evidence type="ECO:0000313" key="3">
    <source>
        <dbReference type="Proteomes" id="UP000279600"/>
    </source>
</evidence>
<dbReference type="EMBL" id="CP034549">
    <property type="protein sequence ID" value="AZQ44778.1"/>
    <property type="molecule type" value="Genomic_DNA"/>
</dbReference>
<dbReference type="Gene3D" id="2.30.180.10">
    <property type="entry name" value="FAS1 domain"/>
    <property type="match status" value="2"/>
</dbReference>
<dbReference type="InterPro" id="IPR050904">
    <property type="entry name" value="Adhesion/Biosynth-related"/>
</dbReference>
<protein>
    <submittedName>
        <fullName evidence="2">Fasciclin domain-containing protein</fullName>
    </submittedName>
</protein>
<organism evidence="2 3">
    <name type="scientific">Nonlabens ponticola</name>
    <dbReference type="NCBI Taxonomy" id="2496866"/>
    <lineage>
        <taxon>Bacteria</taxon>
        <taxon>Pseudomonadati</taxon>
        <taxon>Bacteroidota</taxon>
        <taxon>Flavobacteriia</taxon>
        <taxon>Flavobacteriales</taxon>
        <taxon>Flavobacteriaceae</taxon>
        <taxon>Nonlabens</taxon>
    </lineage>
</organism>
<proteinExistence type="predicted"/>
<dbReference type="GO" id="GO:0005615">
    <property type="term" value="C:extracellular space"/>
    <property type="evidence" value="ECO:0007669"/>
    <property type="project" value="TreeGrafter"/>
</dbReference>
<dbReference type="PANTHER" id="PTHR10900">
    <property type="entry name" value="PERIOSTIN-RELATED"/>
    <property type="match status" value="1"/>
</dbReference>
<reference evidence="2 3" key="1">
    <citation type="submission" date="2018-12" db="EMBL/GenBank/DDBJ databases">
        <title>Complete genome of Nonlabens sp. MJ115.</title>
        <authorList>
            <person name="Choi H.S."/>
            <person name="Jung J."/>
        </authorList>
    </citation>
    <scope>NUCLEOTIDE SEQUENCE [LARGE SCALE GENOMIC DNA]</scope>
    <source>
        <strain evidence="2 3">MJ115</strain>
    </source>
</reference>
<feature type="domain" description="FAS1" evidence="1">
    <location>
        <begin position="30"/>
        <end position="168"/>
    </location>
</feature>
<dbReference type="OrthoDB" id="9800666at2"/>
<dbReference type="SMART" id="SM00554">
    <property type="entry name" value="FAS1"/>
    <property type="match status" value="2"/>
</dbReference>
<dbReference type="Pfam" id="PF02469">
    <property type="entry name" value="Fasciclin"/>
    <property type="match status" value="2"/>
</dbReference>
<evidence type="ECO:0000313" key="2">
    <source>
        <dbReference type="EMBL" id="AZQ44778.1"/>
    </source>
</evidence>
<dbReference type="RefSeq" id="WP_126448493.1">
    <property type="nucleotide sequence ID" value="NZ_CP034549.1"/>
</dbReference>